<dbReference type="Pfam" id="PF16719">
    <property type="entry name" value="SAWADEE"/>
    <property type="match status" value="1"/>
</dbReference>
<dbReference type="Proteomes" id="UP000235145">
    <property type="component" value="Unassembled WGS sequence"/>
</dbReference>
<dbReference type="InterPro" id="IPR039276">
    <property type="entry name" value="SHH1/2"/>
</dbReference>
<accession>A0A9R1W432</accession>
<dbReference type="PANTHER" id="PTHR33827:SF2">
    <property type="entry name" value="PROTEIN SAWADEE HOMEODOMAIN HOMOLOG 1"/>
    <property type="match status" value="1"/>
</dbReference>
<gene>
    <name evidence="2" type="ORF">LSAT_V11C300147280</name>
</gene>
<name>A0A9R1W432_LACSA</name>
<sequence>MAIDKAACNHKLFSKCSKKSYGLAKSISNKYDVDAFTNFRVLYHGELISLCYHTHKLTIRLCNDESGHDQDEWLNVRKGLRKRSIPLVPSDCHKVKVGDLLLCYRANKDHALYSDAQLPCVERQLHDTDTCTCTFVVQFDYDNVEILKNLWKILKRKKNTPPIH</sequence>
<keyword evidence="3" id="KW-1185">Reference proteome</keyword>
<dbReference type="EMBL" id="NBSK02000003">
    <property type="protein sequence ID" value="KAJ0219487.1"/>
    <property type="molecule type" value="Genomic_DNA"/>
</dbReference>
<proteinExistence type="predicted"/>
<dbReference type="Gene3D" id="2.40.50.40">
    <property type="match status" value="1"/>
</dbReference>
<feature type="domain" description="SAWADEE" evidence="1">
    <location>
        <begin position="31"/>
        <end position="143"/>
    </location>
</feature>
<dbReference type="PANTHER" id="PTHR33827">
    <property type="entry name" value="PROTEIN SAWADEE HOMEODOMAIN HOMOLOG 2"/>
    <property type="match status" value="1"/>
</dbReference>
<organism evidence="2 3">
    <name type="scientific">Lactuca sativa</name>
    <name type="common">Garden lettuce</name>
    <dbReference type="NCBI Taxonomy" id="4236"/>
    <lineage>
        <taxon>Eukaryota</taxon>
        <taxon>Viridiplantae</taxon>
        <taxon>Streptophyta</taxon>
        <taxon>Embryophyta</taxon>
        <taxon>Tracheophyta</taxon>
        <taxon>Spermatophyta</taxon>
        <taxon>Magnoliopsida</taxon>
        <taxon>eudicotyledons</taxon>
        <taxon>Gunneridae</taxon>
        <taxon>Pentapetalae</taxon>
        <taxon>asterids</taxon>
        <taxon>campanulids</taxon>
        <taxon>Asterales</taxon>
        <taxon>Asteraceae</taxon>
        <taxon>Cichorioideae</taxon>
        <taxon>Cichorieae</taxon>
        <taxon>Lactucinae</taxon>
        <taxon>Lactuca</taxon>
    </lineage>
</organism>
<evidence type="ECO:0000313" key="2">
    <source>
        <dbReference type="EMBL" id="KAJ0219487.1"/>
    </source>
</evidence>
<reference evidence="2 3" key="1">
    <citation type="journal article" date="2017" name="Nat. Commun.">
        <title>Genome assembly with in vitro proximity ligation data and whole-genome triplication in lettuce.</title>
        <authorList>
            <person name="Reyes-Chin-Wo S."/>
            <person name="Wang Z."/>
            <person name="Yang X."/>
            <person name="Kozik A."/>
            <person name="Arikit S."/>
            <person name="Song C."/>
            <person name="Xia L."/>
            <person name="Froenicke L."/>
            <person name="Lavelle D.O."/>
            <person name="Truco M.J."/>
            <person name="Xia R."/>
            <person name="Zhu S."/>
            <person name="Xu C."/>
            <person name="Xu H."/>
            <person name="Xu X."/>
            <person name="Cox K."/>
            <person name="Korf I."/>
            <person name="Meyers B.C."/>
            <person name="Michelmore R.W."/>
        </authorList>
    </citation>
    <scope>NUCLEOTIDE SEQUENCE [LARGE SCALE GENOMIC DNA]</scope>
    <source>
        <strain evidence="3">cv. Salinas</strain>
        <tissue evidence="2">Seedlings</tissue>
    </source>
</reference>
<dbReference type="AlphaFoldDB" id="A0A9R1W432"/>
<comment type="caution">
    <text evidence="2">The sequence shown here is derived from an EMBL/GenBank/DDBJ whole genome shotgun (WGS) entry which is preliminary data.</text>
</comment>
<evidence type="ECO:0000313" key="3">
    <source>
        <dbReference type="Proteomes" id="UP000235145"/>
    </source>
</evidence>
<dbReference type="GO" id="GO:0003682">
    <property type="term" value="F:chromatin binding"/>
    <property type="evidence" value="ECO:0007669"/>
    <property type="project" value="InterPro"/>
</dbReference>
<dbReference type="InterPro" id="IPR032001">
    <property type="entry name" value="SAWADEE_dom"/>
</dbReference>
<evidence type="ECO:0000259" key="1">
    <source>
        <dbReference type="Pfam" id="PF16719"/>
    </source>
</evidence>
<protein>
    <recommendedName>
        <fullName evidence="1">SAWADEE domain-containing protein</fullName>
    </recommendedName>
</protein>
<dbReference type="Gene3D" id="2.30.30.140">
    <property type="match status" value="1"/>
</dbReference>